<dbReference type="InterPro" id="IPR014221">
    <property type="entry name" value="SpoII_E"/>
</dbReference>
<keyword evidence="3" id="KW-1003">Cell membrane</keyword>
<evidence type="ECO:0000259" key="16">
    <source>
        <dbReference type="PROSITE" id="PS51746"/>
    </source>
</evidence>
<comment type="catalytic activity">
    <reaction evidence="10">
        <text>O-phospho-L-seryl-[protein] + H2O = L-seryl-[protein] + phosphate</text>
        <dbReference type="Rhea" id="RHEA:20629"/>
        <dbReference type="Rhea" id="RHEA-COMP:9863"/>
        <dbReference type="Rhea" id="RHEA-COMP:11604"/>
        <dbReference type="ChEBI" id="CHEBI:15377"/>
        <dbReference type="ChEBI" id="CHEBI:29999"/>
        <dbReference type="ChEBI" id="CHEBI:43474"/>
        <dbReference type="ChEBI" id="CHEBI:83421"/>
        <dbReference type="EC" id="3.1.3.16"/>
    </reaction>
</comment>
<comment type="subcellular location">
    <subcellularLocation>
        <location evidence="1">Cell membrane</location>
        <topology evidence="1">Multi-pass membrane protein</topology>
    </subcellularLocation>
</comment>
<dbReference type="InterPro" id="IPR045768">
    <property type="entry name" value="SpoIIE_N"/>
</dbReference>
<evidence type="ECO:0000256" key="3">
    <source>
        <dbReference type="ARBA" id="ARBA00022475"/>
    </source>
</evidence>
<gene>
    <name evidence="17" type="ORF">BKP37_03340</name>
</gene>
<dbReference type="InterPro" id="IPR001932">
    <property type="entry name" value="PPM-type_phosphatase-like_dom"/>
</dbReference>
<evidence type="ECO:0000256" key="8">
    <source>
        <dbReference type="ARBA" id="ARBA00022989"/>
    </source>
</evidence>
<dbReference type="PROSITE" id="PS51746">
    <property type="entry name" value="PPM_2"/>
    <property type="match status" value="1"/>
</dbReference>
<evidence type="ECO:0000256" key="11">
    <source>
        <dbReference type="ARBA" id="ARBA00048336"/>
    </source>
</evidence>
<keyword evidence="6" id="KW-0904">Protein phosphatase</keyword>
<protein>
    <recommendedName>
        <fullName evidence="13">Stage II sporulation protein E</fullName>
        <ecNumber evidence="2">3.1.3.16</ecNumber>
    </recommendedName>
</protein>
<reference evidence="17 18" key="1">
    <citation type="submission" date="2016-10" db="EMBL/GenBank/DDBJ databases">
        <title>Draft genome sequences of four alkaliphilic bacteria belonging to the Anaerobacillus genus.</title>
        <authorList>
            <person name="Bassil N.M."/>
            <person name="Lloyd J.R."/>
        </authorList>
    </citation>
    <scope>NUCLEOTIDE SEQUENCE [LARGE SCALE GENOMIC DNA]</scope>
    <source>
        <strain evidence="17 18">DSM 18345</strain>
    </source>
</reference>
<keyword evidence="9 15" id="KW-0472">Membrane</keyword>
<dbReference type="PANTHER" id="PTHR43156">
    <property type="entry name" value="STAGE II SPORULATION PROTEIN E-RELATED"/>
    <property type="match status" value="1"/>
</dbReference>
<feature type="transmembrane region" description="Helical" evidence="15">
    <location>
        <begin position="131"/>
        <end position="151"/>
    </location>
</feature>
<accession>A0A1S2M0Q0</accession>
<dbReference type="Pfam" id="PF07228">
    <property type="entry name" value="SpoIIE"/>
    <property type="match status" value="1"/>
</dbReference>
<dbReference type="EC" id="3.1.3.16" evidence="2"/>
<comment type="caution">
    <text evidence="17">The sequence shown here is derived from an EMBL/GenBank/DDBJ whole genome shotgun (WGS) entry which is preliminary data.</text>
</comment>
<dbReference type="Gene3D" id="3.60.40.10">
    <property type="entry name" value="PPM-type phosphatase domain"/>
    <property type="match status" value="1"/>
</dbReference>
<dbReference type="SMART" id="SM00331">
    <property type="entry name" value="PP2C_SIG"/>
    <property type="match status" value="1"/>
</dbReference>
<proteinExistence type="predicted"/>
<dbReference type="AlphaFoldDB" id="A0A1S2M0Q0"/>
<evidence type="ECO:0000256" key="15">
    <source>
        <dbReference type="SAM" id="Phobius"/>
    </source>
</evidence>
<dbReference type="PANTHER" id="PTHR43156:SF2">
    <property type="entry name" value="STAGE II SPORULATION PROTEIN E"/>
    <property type="match status" value="1"/>
</dbReference>
<dbReference type="GO" id="GO:0004722">
    <property type="term" value="F:protein serine/threonine phosphatase activity"/>
    <property type="evidence" value="ECO:0007669"/>
    <property type="project" value="UniProtKB-EC"/>
</dbReference>
<evidence type="ECO:0000256" key="5">
    <source>
        <dbReference type="ARBA" id="ARBA00022801"/>
    </source>
</evidence>
<evidence type="ECO:0000256" key="7">
    <source>
        <dbReference type="ARBA" id="ARBA00022969"/>
    </source>
</evidence>
<evidence type="ECO:0000256" key="9">
    <source>
        <dbReference type="ARBA" id="ARBA00023136"/>
    </source>
</evidence>
<comment type="catalytic activity">
    <reaction evidence="11">
        <text>O-phospho-L-threonyl-[protein] + H2O = L-threonyl-[protein] + phosphate</text>
        <dbReference type="Rhea" id="RHEA:47004"/>
        <dbReference type="Rhea" id="RHEA-COMP:11060"/>
        <dbReference type="Rhea" id="RHEA-COMP:11605"/>
        <dbReference type="ChEBI" id="CHEBI:15377"/>
        <dbReference type="ChEBI" id="CHEBI:30013"/>
        <dbReference type="ChEBI" id="CHEBI:43474"/>
        <dbReference type="ChEBI" id="CHEBI:61977"/>
        <dbReference type="EC" id="3.1.3.16"/>
    </reaction>
</comment>
<feature type="coiled-coil region" evidence="14">
    <location>
        <begin position="494"/>
        <end position="521"/>
    </location>
</feature>
<dbReference type="InterPro" id="IPR052016">
    <property type="entry name" value="Bact_Sigma-Reg"/>
</dbReference>
<dbReference type="EMBL" id="MLQR01000001">
    <property type="protein sequence ID" value="OIJ17537.1"/>
    <property type="molecule type" value="Genomic_DNA"/>
</dbReference>
<feature type="transmembrane region" description="Helical" evidence="15">
    <location>
        <begin position="38"/>
        <end position="57"/>
    </location>
</feature>
<keyword evidence="5" id="KW-0378">Hydrolase</keyword>
<evidence type="ECO:0000256" key="6">
    <source>
        <dbReference type="ARBA" id="ARBA00022912"/>
    </source>
</evidence>
<evidence type="ECO:0000256" key="1">
    <source>
        <dbReference type="ARBA" id="ARBA00004651"/>
    </source>
</evidence>
<evidence type="ECO:0000256" key="4">
    <source>
        <dbReference type="ARBA" id="ARBA00022692"/>
    </source>
</evidence>
<evidence type="ECO:0000256" key="10">
    <source>
        <dbReference type="ARBA" id="ARBA00047761"/>
    </source>
</evidence>
<feature type="transmembrane region" description="Helical" evidence="15">
    <location>
        <begin position="157"/>
        <end position="178"/>
    </location>
</feature>
<evidence type="ECO:0000256" key="14">
    <source>
        <dbReference type="SAM" id="Coils"/>
    </source>
</evidence>
<dbReference type="SUPFAM" id="SSF81606">
    <property type="entry name" value="PP2C-like"/>
    <property type="match status" value="1"/>
</dbReference>
<keyword evidence="14" id="KW-0175">Coiled coil</keyword>
<keyword evidence="8 15" id="KW-1133">Transmembrane helix</keyword>
<keyword evidence="4 15" id="KW-0812">Transmembrane</keyword>
<keyword evidence="7" id="KW-0749">Sporulation</keyword>
<dbReference type="FunFam" id="3.60.40.10:FF:000100">
    <property type="entry name" value="Stage II sporulation protein E"/>
    <property type="match status" value="1"/>
</dbReference>
<evidence type="ECO:0000313" key="18">
    <source>
        <dbReference type="Proteomes" id="UP000179524"/>
    </source>
</evidence>
<keyword evidence="18" id="KW-1185">Reference proteome</keyword>
<dbReference type="Proteomes" id="UP000179524">
    <property type="component" value="Unassembled WGS sequence"/>
</dbReference>
<feature type="transmembrane region" description="Helical" evidence="15">
    <location>
        <begin position="307"/>
        <end position="324"/>
    </location>
</feature>
<dbReference type="NCBIfam" id="TIGR02865">
    <property type="entry name" value="spore_II_E"/>
    <property type="match status" value="1"/>
</dbReference>
<evidence type="ECO:0000256" key="2">
    <source>
        <dbReference type="ARBA" id="ARBA00013081"/>
    </source>
</evidence>
<feature type="transmembrane region" description="Helical" evidence="15">
    <location>
        <begin position="198"/>
        <end position="218"/>
    </location>
</feature>
<feature type="transmembrane region" description="Helical" evidence="15">
    <location>
        <begin position="284"/>
        <end position="301"/>
    </location>
</feature>
<feature type="transmembrane region" description="Helical" evidence="15">
    <location>
        <begin position="230"/>
        <end position="263"/>
    </location>
</feature>
<feature type="domain" description="PPM-type phosphatase" evidence="16">
    <location>
        <begin position="597"/>
        <end position="807"/>
    </location>
</feature>
<evidence type="ECO:0000256" key="13">
    <source>
        <dbReference type="ARBA" id="ARBA00074959"/>
    </source>
</evidence>
<feature type="transmembrane region" description="Helical" evidence="15">
    <location>
        <begin position="86"/>
        <end position="119"/>
    </location>
</feature>
<dbReference type="SMART" id="SM00332">
    <property type="entry name" value="PP2Cc"/>
    <property type="match status" value="1"/>
</dbReference>
<evidence type="ECO:0000313" key="17">
    <source>
        <dbReference type="EMBL" id="OIJ17537.1"/>
    </source>
</evidence>
<dbReference type="Pfam" id="PF19732">
    <property type="entry name" value="SpoIIE_N"/>
    <property type="match status" value="1"/>
</dbReference>
<dbReference type="GO" id="GO:0030435">
    <property type="term" value="P:sporulation resulting in formation of a cellular spore"/>
    <property type="evidence" value="ECO:0007669"/>
    <property type="project" value="UniProtKB-KW"/>
</dbReference>
<dbReference type="InterPro" id="IPR036457">
    <property type="entry name" value="PPM-type-like_dom_sf"/>
</dbReference>
<organism evidence="17 18">
    <name type="scientific">Anaerobacillus alkalilacustris</name>
    <dbReference type="NCBI Taxonomy" id="393763"/>
    <lineage>
        <taxon>Bacteria</taxon>
        <taxon>Bacillati</taxon>
        <taxon>Bacillota</taxon>
        <taxon>Bacilli</taxon>
        <taxon>Bacillales</taxon>
        <taxon>Bacillaceae</taxon>
        <taxon>Anaerobacillus</taxon>
    </lineage>
</organism>
<comment type="function">
    <text evidence="12">Normally needed for pro-sigma E processing during sporulation but can be bypassed in vegetative cells. Activates SpoIIAA by dephosphorylation.</text>
</comment>
<name>A0A1S2M0Q0_9BACI</name>
<sequence length="832" mass="93039">MFRKVLKAVEPMRGTVLSNSMNGDNYLKESETDRFGKLFSLIFYKWGFLIFIIGFLLGRAIILSEMLPFILPFFAAIFLLKREKATIAMLALIAGAITIDPINGGYAFVSILTFLFLYRLFNRLYDNKSRLLPFLVFAAIFISKTLLAYVLEGTITNYVWLVSVVEGGLSFILTMIFIQSVPIITERKRKHSLKNEEIICLIILLASVMTGTIGWIFYGMAAENILARYLVLIFAFVGGAAIGSTVGVVTGLILSLASVASLYQMSLLAFSGLLGGLLKDGKKIGVGIGLLVGTLLIGLYGDGSGTITLTVMESLVAILIFIITPRNLIMRISKYIPGTAEYWKEQQQYLRKFRDVTAGKVEQFSTLFQTLSNSFSNVQVDTDEEDPEREVDYFLSNVTEKTCQMCFRKEQCWTKNFDKTYNHMQEIMLSYENDHQVNKRLKADWERYCLKAEKVIHVIQHELNQYQAGKKLKRQLLESRKLVADQLLGVSKVMGDFAKEIQKERENLQIQEEQILDALRDAGVDIGHVEIFQLDEGNVDIEISVPTNEHGECEKIVAPMLSHILEETIVVKKVDINYYPNGYTNVSFGSAKQFVVETGIATVAKGGAWISGDSYSTMEIGAGKYAVAISDGMGNGERAHLESNETLQLLQNILQSGIEETVAIKSVNSVLSLRSTDEIFSTLDLAMIDLQDASAKFLKIGSTPSFIKRGDKVFMVEASNLPMGIINEFDVDVVSEQLKAGDLLIMMSDGIFDGPKHVENSEAWMKRIIKEIKATEPQEVADLIIEQVIRTGDNKIDDDMTVVVANVKRNLPRWATIPMYQTVGLNRKKKAL</sequence>
<evidence type="ECO:0000256" key="12">
    <source>
        <dbReference type="ARBA" id="ARBA00058752"/>
    </source>
</evidence>
<dbReference type="GO" id="GO:0005886">
    <property type="term" value="C:plasma membrane"/>
    <property type="evidence" value="ECO:0007669"/>
    <property type="project" value="UniProtKB-SubCell"/>
</dbReference>